<reference evidence="2" key="2">
    <citation type="journal article" date="2024" name="Antonie Van Leeuwenhoek">
        <title>Roseihalotalea indica gen. nov., sp. nov., a halophilic Bacteroidetes from mesopelagic Southwest Indian Ocean with higher carbohydrate metabolic potential.</title>
        <authorList>
            <person name="Chen B."/>
            <person name="Zhang M."/>
            <person name="Lin D."/>
            <person name="Ye J."/>
            <person name="Tang K."/>
        </authorList>
    </citation>
    <scope>NUCLEOTIDE SEQUENCE</scope>
    <source>
        <strain evidence="2">TK19036</strain>
    </source>
</reference>
<dbReference type="InterPro" id="IPR036761">
    <property type="entry name" value="TTHA0802/YceI-like_sf"/>
</dbReference>
<dbReference type="AlphaFoldDB" id="A0AA49GP13"/>
<reference evidence="2" key="1">
    <citation type="journal article" date="2023" name="Comput. Struct. Biotechnol. J.">
        <title>Discovery of a novel marine Bacteroidetes with a rich repertoire of carbohydrate-active enzymes.</title>
        <authorList>
            <person name="Chen B."/>
            <person name="Liu G."/>
            <person name="Chen Q."/>
            <person name="Wang H."/>
            <person name="Liu L."/>
            <person name="Tang K."/>
        </authorList>
    </citation>
    <scope>NUCLEOTIDE SEQUENCE</scope>
    <source>
        <strain evidence="2">TK19036</strain>
    </source>
</reference>
<feature type="domain" description="Lipid/polyisoprenoid-binding YceI-like" evidence="1">
    <location>
        <begin position="53"/>
        <end position="197"/>
    </location>
</feature>
<evidence type="ECO:0000313" key="2">
    <source>
        <dbReference type="EMBL" id="WKN34619.1"/>
    </source>
</evidence>
<name>A0AA49GP13_9BACT</name>
<dbReference type="InterPro" id="IPR007372">
    <property type="entry name" value="Lipid/polyisoprenoid-bd_YceI"/>
</dbReference>
<accession>A0AA49GP13</accession>
<gene>
    <name evidence="2" type="ORF">K4G66_19795</name>
</gene>
<dbReference type="Pfam" id="PF04264">
    <property type="entry name" value="YceI"/>
    <property type="match status" value="1"/>
</dbReference>
<protein>
    <recommendedName>
        <fullName evidence="1">Lipid/polyisoprenoid-binding YceI-like domain-containing protein</fullName>
    </recommendedName>
</protein>
<sequence length="201" mass="22819">MLFNSAFVLLLINWFTLTTSPTAPNEMVVVVIEEGSSLKIQGSTNISTFRCRYEGDLSRDTLSIRIQPQSDSLWQLEEANISIKVACFDCGNPMMNRDFQNLLEYEQHPDLKLSLLSLWVREAPNQGCQVWVRVRFTVAGEDRIYEVPISNVPESGSPSAYQGEQCLNITDFHLTPPKKFMGMVTVDEEVTIAFDLHLRIL</sequence>
<proteinExistence type="predicted"/>
<organism evidence="2">
    <name type="scientific">Roseihalotalea indica</name>
    <dbReference type="NCBI Taxonomy" id="2867963"/>
    <lineage>
        <taxon>Bacteria</taxon>
        <taxon>Pseudomonadati</taxon>
        <taxon>Bacteroidota</taxon>
        <taxon>Cytophagia</taxon>
        <taxon>Cytophagales</taxon>
        <taxon>Catalimonadaceae</taxon>
        <taxon>Roseihalotalea</taxon>
    </lineage>
</organism>
<dbReference type="Gene3D" id="2.40.128.110">
    <property type="entry name" value="Lipid/polyisoprenoid-binding, YceI-like"/>
    <property type="match status" value="1"/>
</dbReference>
<evidence type="ECO:0000259" key="1">
    <source>
        <dbReference type="Pfam" id="PF04264"/>
    </source>
</evidence>
<dbReference type="SUPFAM" id="SSF101874">
    <property type="entry name" value="YceI-like"/>
    <property type="match status" value="1"/>
</dbReference>
<dbReference type="EMBL" id="CP120682">
    <property type="protein sequence ID" value="WKN34619.1"/>
    <property type="molecule type" value="Genomic_DNA"/>
</dbReference>